<dbReference type="Gene3D" id="3.40.395.10">
    <property type="entry name" value="Adenoviral Proteinase, Chain A"/>
    <property type="match status" value="1"/>
</dbReference>
<dbReference type="PROSITE" id="PS50600">
    <property type="entry name" value="ULP_PROTEASE"/>
    <property type="match status" value="1"/>
</dbReference>
<dbReference type="GO" id="GO:0016929">
    <property type="term" value="F:deSUMOylase activity"/>
    <property type="evidence" value="ECO:0007669"/>
    <property type="project" value="TreeGrafter"/>
</dbReference>
<dbReference type="GO" id="GO:0006508">
    <property type="term" value="P:proteolysis"/>
    <property type="evidence" value="ECO:0007669"/>
    <property type="project" value="UniProtKB-KW"/>
</dbReference>
<dbReference type="AlphaFoldDB" id="A0AAV5R6G0"/>
<evidence type="ECO:0000313" key="7">
    <source>
        <dbReference type="Proteomes" id="UP001378960"/>
    </source>
</evidence>
<keyword evidence="2 6" id="KW-0645">Protease</keyword>
<protein>
    <submittedName>
        <fullName evidence="6">SUMO protease</fullName>
    </submittedName>
</protein>
<proteinExistence type="inferred from homology"/>
<evidence type="ECO:0000256" key="4">
    <source>
        <dbReference type="ARBA" id="ARBA00022807"/>
    </source>
</evidence>
<evidence type="ECO:0000259" key="5">
    <source>
        <dbReference type="PROSITE" id="PS50600"/>
    </source>
</evidence>
<comment type="similarity">
    <text evidence="1">Belongs to the peptidase C48 family.</text>
</comment>
<evidence type="ECO:0000313" key="6">
    <source>
        <dbReference type="EMBL" id="GMM46219.1"/>
    </source>
</evidence>
<dbReference type="PANTHER" id="PTHR12606">
    <property type="entry name" value="SENTRIN/SUMO-SPECIFIC PROTEASE"/>
    <property type="match status" value="1"/>
</dbReference>
<accession>A0AAV5R6G0</accession>
<dbReference type="GO" id="GO:0005634">
    <property type="term" value="C:nucleus"/>
    <property type="evidence" value="ECO:0007669"/>
    <property type="project" value="TreeGrafter"/>
</dbReference>
<evidence type="ECO:0000256" key="2">
    <source>
        <dbReference type="ARBA" id="ARBA00022670"/>
    </source>
</evidence>
<gene>
    <name evidence="6" type="ORF">DAPK24_027940</name>
</gene>
<dbReference type="Pfam" id="PF02902">
    <property type="entry name" value="Peptidase_C48"/>
    <property type="match status" value="1"/>
</dbReference>
<dbReference type="GO" id="GO:0016926">
    <property type="term" value="P:protein desumoylation"/>
    <property type="evidence" value="ECO:0007669"/>
    <property type="project" value="TreeGrafter"/>
</dbReference>
<sequence length="681" mass="79769">MDYNGKRTFSGSSVDSAYLNRYNYNNLPSFALSSKESKQSSNGFISSNTSLQHNMNNISSDETFIKHKLNEKAELPFVPSNHPINKTFFTESRLPPNVPKVSKPATNIPSYNEKFSENQFRFPSQSLFGSRVWSSGTDVSSRLFSNRSYLCNPNKINDIRKEKNNAFISNDIINSKTYSYSQFIHLMINLGYLIYMLLNKGFYWIIWLLNSTIAILVNKIRTIPNPEWKDNINRPLSTSTSLSNDIDMAHSTPMINKTKMIFQDNREANAKPKNPLFYEKLREINERENGKVVNEDNNDNNEELANSTEILMNERDIENCQKPQYQYGTRFFNNNKTNGNPVNLENCFLKAALNIDKRPKQDLYKKSNEVKKNLLMMQERQPIVEINRLNKPTFTRSTTRFQDLEWLKDDRDDYLNNLESTKLFKEYQNIIAERKRMQQLLHLSKLKEHGLGIRPLKEEQNREIELIWLDQPEGTLINKYRINITSRDLFTLSDRHWLNDNIIDFYLQLVKDYVMEKKINKVHVFSTYFYTTLKSKGYDGVKKWAKRAKVDVNKMDYIFVPVNLNQSHWTLAVIDNLNKNFTYVDSLFGDGTDILYLLKEYMENETKKNNGGELPINFDIYNINGNYECPTQQNGYDCGVFTCTAVDFIARNRELDYSQADMSLLRRRMAYEILHGELLNH</sequence>
<organism evidence="6 7">
    <name type="scientific">Pichia kluyveri</name>
    <name type="common">Yeast</name>
    <dbReference type="NCBI Taxonomy" id="36015"/>
    <lineage>
        <taxon>Eukaryota</taxon>
        <taxon>Fungi</taxon>
        <taxon>Dikarya</taxon>
        <taxon>Ascomycota</taxon>
        <taxon>Saccharomycotina</taxon>
        <taxon>Pichiomycetes</taxon>
        <taxon>Pichiales</taxon>
        <taxon>Pichiaceae</taxon>
        <taxon>Pichia</taxon>
    </lineage>
</organism>
<dbReference type="SUPFAM" id="SSF54001">
    <property type="entry name" value="Cysteine proteinases"/>
    <property type="match status" value="1"/>
</dbReference>
<keyword evidence="7" id="KW-1185">Reference proteome</keyword>
<dbReference type="InterPro" id="IPR003653">
    <property type="entry name" value="Peptidase_C48_C"/>
</dbReference>
<feature type="domain" description="Ubiquitin-like protease family profile" evidence="5">
    <location>
        <begin position="482"/>
        <end position="649"/>
    </location>
</feature>
<comment type="caution">
    <text evidence="6">The sequence shown here is derived from an EMBL/GenBank/DDBJ whole genome shotgun (WGS) entry which is preliminary data.</text>
</comment>
<reference evidence="6 7" key="1">
    <citation type="journal article" date="2023" name="Elife">
        <title>Identification of key yeast species and microbe-microbe interactions impacting larval growth of Drosophila in the wild.</title>
        <authorList>
            <person name="Mure A."/>
            <person name="Sugiura Y."/>
            <person name="Maeda R."/>
            <person name="Honda K."/>
            <person name="Sakurai N."/>
            <person name="Takahashi Y."/>
            <person name="Watada M."/>
            <person name="Katoh T."/>
            <person name="Gotoh A."/>
            <person name="Gotoh Y."/>
            <person name="Taniguchi I."/>
            <person name="Nakamura K."/>
            <person name="Hayashi T."/>
            <person name="Katayama T."/>
            <person name="Uemura T."/>
            <person name="Hattori Y."/>
        </authorList>
    </citation>
    <scope>NUCLEOTIDE SEQUENCE [LARGE SCALE GENOMIC DNA]</scope>
    <source>
        <strain evidence="6 7">PK-24</strain>
    </source>
</reference>
<dbReference type="EMBL" id="BTGB01000003">
    <property type="protein sequence ID" value="GMM46219.1"/>
    <property type="molecule type" value="Genomic_DNA"/>
</dbReference>
<evidence type="ECO:0000256" key="1">
    <source>
        <dbReference type="ARBA" id="ARBA00005234"/>
    </source>
</evidence>
<dbReference type="InterPro" id="IPR038765">
    <property type="entry name" value="Papain-like_cys_pep_sf"/>
</dbReference>
<dbReference type="PANTHER" id="PTHR12606:SF141">
    <property type="entry name" value="GH15225P-RELATED"/>
    <property type="match status" value="1"/>
</dbReference>
<keyword evidence="3" id="KW-0378">Hydrolase</keyword>
<evidence type="ECO:0000256" key="3">
    <source>
        <dbReference type="ARBA" id="ARBA00022801"/>
    </source>
</evidence>
<keyword evidence="4" id="KW-0788">Thiol protease</keyword>
<dbReference type="Proteomes" id="UP001378960">
    <property type="component" value="Unassembled WGS sequence"/>
</dbReference>
<name>A0AAV5R6G0_PICKL</name>